<dbReference type="AlphaFoldDB" id="A0A914QL22"/>
<proteinExistence type="predicted"/>
<dbReference type="Proteomes" id="UP000887578">
    <property type="component" value="Unplaced"/>
</dbReference>
<keyword evidence="1" id="KW-1185">Reference proteome</keyword>
<protein>
    <submittedName>
        <fullName evidence="2">Uncharacterized protein</fullName>
    </submittedName>
</protein>
<evidence type="ECO:0000313" key="1">
    <source>
        <dbReference type="Proteomes" id="UP000887578"/>
    </source>
</evidence>
<reference evidence="2" key="1">
    <citation type="submission" date="2022-11" db="UniProtKB">
        <authorList>
            <consortium name="WormBaseParasite"/>
        </authorList>
    </citation>
    <scope>IDENTIFICATION</scope>
</reference>
<sequence length="203" mass="23491">MSTILCFQLRCNEVIVLLSEIDTKSPYLFTEIKTLDDILVKLESLPIKNVKSVLVCLWSNYALRKFTIIEALKNYYEMLQIPFLCMSWNSMFISSAFLAAVEEYGEKVLEDKMDFIFCDEKVIIVFNVVKESGIFKILTRNGLSTDSLEKLYFQNLAKVFITCKHKSAGEPVTEKEKQVEKMVINKGFYSSSSIRAWIFLPRK</sequence>
<name>A0A914QL22_9BILA</name>
<accession>A0A914QL22</accession>
<organism evidence="1 2">
    <name type="scientific">Panagrolaimus davidi</name>
    <dbReference type="NCBI Taxonomy" id="227884"/>
    <lineage>
        <taxon>Eukaryota</taxon>
        <taxon>Metazoa</taxon>
        <taxon>Ecdysozoa</taxon>
        <taxon>Nematoda</taxon>
        <taxon>Chromadorea</taxon>
        <taxon>Rhabditida</taxon>
        <taxon>Tylenchina</taxon>
        <taxon>Panagrolaimomorpha</taxon>
        <taxon>Panagrolaimoidea</taxon>
        <taxon>Panagrolaimidae</taxon>
        <taxon>Panagrolaimus</taxon>
    </lineage>
</organism>
<evidence type="ECO:0000313" key="2">
    <source>
        <dbReference type="WBParaSite" id="PDA_v2.g4248.t1"/>
    </source>
</evidence>
<dbReference type="WBParaSite" id="PDA_v2.g4248.t1">
    <property type="protein sequence ID" value="PDA_v2.g4248.t1"/>
    <property type="gene ID" value="PDA_v2.g4248"/>
</dbReference>